<evidence type="ECO:0000256" key="1">
    <source>
        <dbReference type="ARBA" id="ARBA00022598"/>
    </source>
</evidence>
<dbReference type="AlphaFoldDB" id="A0A919XQF4"/>
<reference evidence="10 11" key="1">
    <citation type="submission" date="2021-03" db="EMBL/GenBank/DDBJ databases">
        <title>Antimicrobial resistance genes in bacteria isolated from Japanese honey, and their potential for conferring macrolide and lincosamide resistance in the American foulbrood pathogen Paenibacillus larvae.</title>
        <authorList>
            <person name="Okamoto M."/>
            <person name="Kumagai M."/>
            <person name="Kanamori H."/>
            <person name="Takamatsu D."/>
        </authorList>
    </citation>
    <scope>NUCLEOTIDE SEQUENCE [LARGE SCALE GENOMIC DNA]</scope>
    <source>
        <strain evidence="10 11">J41TS12</strain>
    </source>
</reference>
<keyword evidence="4 7" id="KW-0862">Zinc</keyword>
<dbReference type="GO" id="GO:0008270">
    <property type="term" value="F:zinc ion binding"/>
    <property type="evidence" value="ECO:0007669"/>
    <property type="project" value="UniProtKB-UniRule"/>
</dbReference>
<keyword evidence="5 7" id="KW-0067">ATP-binding</keyword>
<dbReference type="PANTHER" id="PTHR43311:SF1">
    <property type="entry name" value="GLUTAMYL-Q TRNA(ASP) SYNTHETASE"/>
    <property type="match status" value="1"/>
</dbReference>
<evidence type="ECO:0000256" key="2">
    <source>
        <dbReference type="ARBA" id="ARBA00022723"/>
    </source>
</evidence>
<name>A0A919XQF4_9BACL</name>
<dbReference type="InterPro" id="IPR049940">
    <property type="entry name" value="GluQ/Sye"/>
</dbReference>
<feature type="binding site" evidence="7">
    <location>
        <position position="44"/>
    </location>
    <ligand>
        <name>L-glutamate</name>
        <dbReference type="ChEBI" id="CHEBI:29985"/>
    </ligand>
</feature>
<dbReference type="PANTHER" id="PTHR43311">
    <property type="entry name" value="GLUTAMATE--TRNA LIGASE"/>
    <property type="match status" value="1"/>
</dbReference>
<keyword evidence="6 7" id="KW-0030">Aminoacyl-tRNA synthetase</keyword>
<comment type="similarity">
    <text evidence="7">Belongs to the class-I aminoacyl-tRNA synthetase family. GluQ subfamily.</text>
</comment>
<dbReference type="GO" id="GO:0006400">
    <property type="term" value="P:tRNA modification"/>
    <property type="evidence" value="ECO:0007669"/>
    <property type="project" value="InterPro"/>
</dbReference>
<feature type="binding site" evidence="7">
    <location>
        <position position="260"/>
    </location>
    <ligand>
        <name>ATP</name>
        <dbReference type="ChEBI" id="CHEBI:30616"/>
    </ligand>
</feature>
<dbReference type="Gene3D" id="3.40.50.620">
    <property type="entry name" value="HUPs"/>
    <property type="match status" value="1"/>
</dbReference>
<keyword evidence="11" id="KW-1185">Reference proteome</keyword>
<evidence type="ECO:0000256" key="6">
    <source>
        <dbReference type="ARBA" id="ARBA00023146"/>
    </source>
</evidence>
<feature type="short sequence motif" description="'HIGH' region" evidence="7">
    <location>
        <begin position="11"/>
        <end position="21"/>
    </location>
</feature>
<feature type="short sequence motif" description="'KMSKS' region" evidence="7">
    <location>
        <begin position="257"/>
        <end position="261"/>
    </location>
</feature>
<dbReference type="InterPro" id="IPR014729">
    <property type="entry name" value="Rossmann-like_a/b/a_fold"/>
</dbReference>
<dbReference type="GO" id="GO:0004818">
    <property type="term" value="F:glutamate-tRNA ligase activity"/>
    <property type="evidence" value="ECO:0007669"/>
    <property type="project" value="TreeGrafter"/>
</dbReference>
<feature type="binding site" evidence="7">
    <location>
        <position position="199"/>
    </location>
    <ligand>
        <name>L-glutamate</name>
        <dbReference type="ChEBI" id="CHEBI:29985"/>
    </ligand>
</feature>
<feature type="binding site" evidence="7">
    <location>
        <position position="108"/>
    </location>
    <ligand>
        <name>Zn(2+)</name>
        <dbReference type="ChEBI" id="CHEBI:29105"/>
    </ligand>
</feature>
<keyword evidence="1 7" id="KW-0436">Ligase</keyword>
<evidence type="ECO:0000256" key="4">
    <source>
        <dbReference type="ARBA" id="ARBA00022833"/>
    </source>
</evidence>
<feature type="binding site" evidence="7">
    <location>
        <position position="217"/>
    </location>
    <ligand>
        <name>L-glutamate</name>
        <dbReference type="ChEBI" id="CHEBI:29985"/>
    </ligand>
</feature>
<feature type="binding site" evidence="7">
    <location>
        <position position="110"/>
    </location>
    <ligand>
        <name>Zn(2+)</name>
        <dbReference type="ChEBI" id="CHEBI:29105"/>
    </ligand>
</feature>
<dbReference type="GO" id="GO:0005829">
    <property type="term" value="C:cytosol"/>
    <property type="evidence" value="ECO:0007669"/>
    <property type="project" value="TreeGrafter"/>
</dbReference>
<evidence type="ECO:0000256" key="5">
    <source>
        <dbReference type="ARBA" id="ARBA00022840"/>
    </source>
</evidence>
<dbReference type="GO" id="GO:0006424">
    <property type="term" value="P:glutamyl-tRNA aminoacylation"/>
    <property type="evidence" value="ECO:0007669"/>
    <property type="project" value="InterPro"/>
</dbReference>
<dbReference type="NCBIfam" id="NF004315">
    <property type="entry name" value="PRK05710.1-4"/>
    <property type="match status" value="1"/>
</dbReference>
<dbReference type="Proteomes" id="UP000681162">
    <property type="component" value="Unassembled WGS sequence"/>
</dbReference>
<dbReference type="EMBL" id="BORR01000003">
    <property type="protein sequence ID" value="GIO36044.1"/>
    <property type="molecule type" value="Genomic_DNA"/>
</dbReference>
<accession>A0A919XQF4</accession>
<dbReference type="InterPro" id="IPR000924">
    <property type="entry name" value="Glu/Gln-tRNA-synth"/>
</dbReference>
<keyword evidence="2 7" id="KW-0479">Metal-binding</keyword>
<dbReference type="InterPro" id="IPR022380">
    <property type="entry name" value="Glu-Q_tRNA(Asp)_Synthase"/>
</dbReference>
<evidence type="ECO:0000313" key="10">
    <source>
        <dbReference type="EMBL" id="GIO36044.1"/>
    </source>
</evidence>
<evidence type="ECO:0000313" key="11">
    <source>
        <dbReference type="Proteomes" id="UP000681162"/>
    </source>
</evidence>
<feature type="binding site" evidence="7">
    <location>
        <position position="136"/>
    </location>
    <ligand>
        <name>Zn(2+)</name>
        <dbReference type="ChEBI" id="CHEBI:29105"/>
    </ligand>
</feature>
<evidence type="ECO:0000256" key="8">
    <source>
        <dbReference type="RuleBase" id="RU363037"/>
    </source>
</evidence>
<dbReference type="PROSITE" id="PS00178">
    <property type="entry name" value="AA_TRNA_LIGASE_I"/>
    <property type="match status" value="1"/>
</dbReference>
<dbReference type="HAMAP" id="MF_01428">
    <property type="entry name" value="Glu_Q_tRNA_synth"/>
    <property type="match status" value="1"/>
</dbReference>
<protein>
    <recommendedName>
        <fullName evidence="7">Glutamyl-Q tRNA(Asp) synthetase</fullName>
        <shortName evidence="7">Glu-Q-RSs</shortName>
        <ecNumber evidence="7">6.1.1.-</ecNumber>
    </recommendedName>
</protein>
<evidence type="ECO:0000259" key="9">
    <source>
        <dbReference type="Pfam" id="PF00749"/>
    </source>
</evidence>
<comment type="function">
    <text evidence="7">Catalyzes the tRNA-independent activation of glutamate in presence of ATP and the subsequent transfer of glutamate onto a tRNA(Asp). Glutamate is transferred on the 2-amino-5-(4,5-dihydroxy-2-cyclopenten-1-yl) moiety of the queuosine in the wobble position of the QUC anticodon.</text>
</comment>
<evidence type="ECO:0000256" key="3">
    <source>
        <dbReference type="ARBA" id="ARBA00022741"/>
    </source>
</evidence>
<dbReference type="SUPFAM" id="SSF52374">
    <property type="entry name" value="Nucleotidylyl transferase"/>
    <property type="match status" value="1"/>
</dbReference>
<evidence type="ECO:0000256" key="7">
    <source>
        <dbReference type="HAMAP-Rule" id="MF_01428"/>
    </source>
</evidence>
<comment type="caution">
    <text evidence="10">The sequence shown here is derived from an EMBL/GenBank/DDBJ whole genome shotgun (WGS) entry which is preliminary data.</text>
</comment>
<dbReference type="RefSeq" id="WP_212938426.1">
    <property type="nucleotide sequence ID" value="NZ_BORR01000003.1"/>
</dbReference>
<sequence length="329" mass="36372">MDSTRRGRFAPTPSGDMHLGNAKIALLSWLQMRAANGVFLLRIEDIDLQRSRPEKSVQIMDDLRWLGLDWDEGPGALEPHSPYFQSQRLELYADALNRLEAEGLLYPCYCSRAELHGIAGAPHGLASEGAPYSGACRRLTKTERAERARRKTPSLRFALPEVPQDQLLCFQDGIAGAQQFSPGCGGDFVVRRADGMYSYQLAVTVDDALMEITDVLRGDDLMDSTPRQIQLYRALGWGEQIPSFAHAPLLLGADGTRLAKRHGDLSIACLRSDGVLPTTLIGWLAYVSGLIDHFEPLTASDLIAEFTLEKLHKESYIVTNQALSLLYGN</sequence>
<comment type="cofactor">
    <cofactor evidence="7">
        <name>Zn(2+)</name>
        <dbReference type="ChEBI" id="CHEBI:29105"/>
    </cofactor>
    <text evidence="7">Binds 1 zinc ion per subunit.</text>
</comment>
<feature type="domain" description="Glutamyl/glutaminyl-tRNA synthetase class Ib catalytic" evidence="9">
    <location>
        <begin position="7"/>
        <end position="318"/>
    </location>
</feature>
<feature type="binding site" evidence="7">
    <location>
        <position position="132"/>
    </location>
    <ligand>
        <name>Zn(2+)</name>
        <dbReference type="ChEBI" id="CHEBI:29105"/>
    </ligand>
</feature>
<dbReference type="PRINTS" id="PR00987">
    <property type="entry name" value="TRNASYNTHGLU"/>
</dbReference>
<gene>
    <name evidence="7 10" type="primary">gluQ</name>
    <name evidence="10" type="ORF">J41TS12_09050</name>
</gene>
<keyword evidence="3 7" id="KW-0547">Nucleotide-binding</keyword>
<dbReference type="EC" id="6.1.1.-" evidence="7"/>
<proteinExistence type="inferred from homology"/>
<dbReference type="InterPro" id="IPR020058">
    <property type="entry name" value="Glu/Gln-tRNA-synth_Ib_cat-dom"/>
</dbReference>
<dbReference type="GO" id="GO:0005524">
    <property type="term" value="F:ATP binding"/>
    <property type="evidence" value="ECO:0007669"/>
    <property type="project" value="UniProtKB-KW"/>
</dbReference>
<keyword evidence="8" id="KW-0648">Protein biosynthesis</keyword>
<organism evidence="10 11">
    <name type="scientific">Paenibacillus antibioticophila</name>
    <dbReference type="NCBI Taxonomy" id="1274374"/>
    <lineage>
        <taxon>Bacteria</taxon>
        <taxon>Bacillati</taxon>
        <taxon>Bacillota</taxon>
        <taxon>Bacilli</taxon>
        <taxon>Bacillales</taxon>
        <taxon>Paenibacillaceae</taxon>
        <taxon>Paenibacillus</taxon>
    </lineage>
</organism>
<dbReference type="InterPro" id="IPR001412">
    <property type="entry name" value="aa-tRNA-synth_I_CS"/>
</dbReference>
<dbReference type="Pfam" id="PF00749">
    <property type="entry name" value="tRNA-synt_1c"/>
    <property type="match status" value="1"/>
</dbReference>
<feature type="binding site" evidence="7">
    <location>
        <begin position="8"/>
        <end position="12"/>
    </location>
    <ligand>
        <name>L-glutamate</name>
        <dbReference type="ChEBI" id="CHEBI:29985"/>
    </ligand>
</feature>